<dbReference type="PROSITE" id="PS00550">
    <property type="entry name" value="HEMERYTHRINS"/>
    <property type="match status" value="1"/>
</dbReference>
<dbReference type="InterPro" id="IPR012312">
    <property type="entry name" value="Hemerythrin-like"/>
</dbReference>
<feature type="binding site" evidence="6">
    <location>
        <position position="124"/>
    </location>
    <ligand>
        <name>Fe cation</name>
        <dbReference type="ChEBI" id="CHEBI:24875"/>
        <label>2</label>
    </ligand>
</feature>
<feature type="binding site" evidence="6">
    <location>
        <position position="63"/>
    </location>
    <ligand>
        <name>Fe cation</name>
        <dbReference type="ChEBI" id="CHEBI:24875"/>
        <label>1</label>
    </ligand>
</feature>
<dbReference type="InterPro" id="IPR035938">
    <property type="entry name" value="Hemerythrin-like_sf"/>
</dbReference>
<evidence type="ECO:0000256" key="3">
    <source>
        <dbReference type="ARBA" id="ARBA00022621"/>
    </source>
</evidence>
<keyword evidence="5 6" id="KW-0408">Iron</keyword>
<organism evidence="8 9">
    <name type="scientific">Caloramator proteoclasticus DSM 10124</name>
    <dbReference type="NCBI Taxonomy" id="1121262"/>
    <lineage>
        <taxon>Bacteria</taxon>
        <taxon>Bacillati</taxon>
        <taxon>Bacillota</taxon>
        <taxon>Clostridia</taxon>
        <taxon>Eubacteriales</taxon>
        <taxon>Clostridiaceae</taxon>
        <taxon>Caloramator</taxon>
    </lineage>
</organism>
<feature type="domain" description="Hemerythrin-like" evidence="7">
    <location>
        <begin position="11"/>
        <end position="128"/>
    </location>
</feature>
<sequence>MITWKEEYSMGIEHIDNQHKHLVEIANQAYEVLKNDLYIDKFDKIVEILKELEDYTVYHFASEEEYMKQIGYEGYFLHKIEHMQFIDKIKSIDLNKVDIEQDKYLLEILNFIVDWLVKHILEKDKEIVK</sequence>
<dbReference type="InterPro" id="IPR012827">
    <property type="entry name" value="Hemerythrin_metal-bd"/>
</dbReference>
<dbReference type="PANTHER" id="PTHR37164:SF1">
    <property type="entry name" value="BACTERIOHEMERYTHRIN"/>
    <property type="match status" value="1"/>
</dbReference>
<dbReference type="NCBIfam" id="TIGR02481">
    <property type="entry name" value="hemeryth_dom"/>
    <property type="match status" value="1"/>
</dbReference>
<dbReference type="Proteomes" id="UP000184423">
    <property type="component" value="Unassembled WGS sequence"/>
</dbReference>
<dbReference type="CDD" id="cd12107">
    <property type="entry name" value="Hemerythrin"/>
    <property type="match status" value="1"/>
</dbReference>
<feature type="binding site" evidence="6">
    <location>
        <position position="59"/>
    </location>
    <ligand>
        <name>Fe cation</name>
        <dbReference type="ChEBI" id="CHEBI:24875"/>
        <label>1</label>
    </ligand>
</feature>
<dbReference type="GO" id="GO:0005506">
    <property type="term" value="F:iron ion binding"/>
    <property type="evidence" value="ECO:0007669"/>
    <property type="project" value="UniProtKB-UniRule"/>
</dbReference>
<dbReference type="PANTHER" id="PTHR37164">
    <property type="entry name" value="BACTERIOHEMERYTHRIN"/>
    <property type="match status" value="1"/>
</dbReference>
<keyword evidence="3 6" id="KW-0561">Oxygen transport</keyword>
<evidence type="ECO:0000313" key="8">
    <source>
        <dbReference type="EMBL" id="SHF44495.1"/>
    </source>
</evidence>
<gene>
    <name evidence="8" type="ORF">SAMN02746091_02543</name>
</gene>
<proteinExistence type="inferred from homology"/>
<dbReference type="InterPro" id="IPR023504">
    <property type="entry name" value="Bacteriohemerythrin-like"/>
</dbReference>
<feature type="binding site" evidence="6">
    <location>
        <position position="19"/>
    </location>
    <ligand>
        <name>Fe cation</name>
        <dbReference type="ChEBI" id="CHEBI:24875"/>
        <label>1</label>
    </ligand>
</feature>
<accession>A0A1M5BQ05</accession>
<dbReference type="InterPro" id="IPR016131">
    <property type="entry name" value="Haemerythrin_Fe_BS"/>
</dbReference>
<evidence type="ECO:0000256" key="1">
    <source>
        <dbReference type="ARBA" id="ARBA00010587"/>
    </source>
</evidence>
<comment type="function">
    <text evidence="6">Oxygen-binding protein. May be involved in a storage mechanism or for delivery to oxygen-requiring enzymes. The oxygen-binding site contains two iron atoms.</text>
</comment>
<feature type="binding site" evidence="6">
    <location>
        <position position="119"/>
    </location>
    <ligand>
        <name>Fe cation</name>
        <dbReference type="ChEBI" id="CHEBI:24875"/>
        <label>2</label>
    </ligand>
</feature>
<keyword evidence="2 6" id="KW-0813">Transport</keyword>
<evidence type="ECO:0000256" key="6">
    <source>
        <dbReference type="HAMAP-Rule" id="MF_00556"/>
    </source>
</evidence>
<dbReference type="Gene3D" id="1.20.120.50">
    <property type="entry name" value="Hemerythrin-like"/>
    <property type="match status" value="1"/>
</dbReference>
<name>A0A1M5BQ05_9CLOT</name>
<dbReference type="AlphaFoldDB" id="A0A1M5BQ05"/>
<dbReference type="InterPro" id="IPR050669">
    <property type="entry name" value="Hemerythrin"/>
</dbReference>
<dbReference type="RefSeq" id="WP_073250205.1">
    <property type="nucleotide sequence ID" value="NZ_FQVG01000079.1"/>
</dbReference>
<keyword evidence="4 6" id="KW-0479">Metal-binding</keyword>
<feature type="binding site" evidence="6">
    <location>
        <position position="124"/>
    </location>
    <ligand>
        <name>Fe cation</name>
        <dbReference type="ChEBI" id="CHEBI:24875"/>
        <label>1</label>
    </ligand>
</feature>
<evidence type="ECO:0000256" key="5">
    <source>
        <dbReference type="ARBA" id="ARBA00023004"/>
    </source>
</evidence>
<reference evidence="9" key="1">
    <citation type="submission" date="2016-11" db="EMBL/GenBank/DDBJ databases">
        <authorList>
            <person name="Varghese N."/>
            <person name="Submissions S."/>
        </authorList>
    </citation>
    <scope>NUCLEOTIDE SEQUENCE [LARGE SCALE GENOMIC DNA]</scope>
    <source>
        <strain evidence="9">DSM 10124</strain>
    </source>
</reference>
<dbReference type="EMBL" id="FQVG01000079">
    <property type="protein sequence ID" value="SHF44495.1"/>
    <property type="molecule type" value="Genomic_DNA"/>
</dbReference>
<dbReference type="Pfam" id="PF01814">
    <property type="entry name" value="Hemerythrin"/>
    <property type="match status" value="1"/>
</dbReference>
<evidence type="ECO:0000313" key="9">
    <source>
        <dbReference type="Proteomes" id="UP000184423"/>
    </source>
</evidence>
<dbReference type="HAMAP" id="MF_00556">
    <property type="entry name" value="Hemerythrin"/>
    <property type="match status" value="1"/>
</dbReference>
<dbReference type="SUPFAM" id="SSF47188">
    <property type="entry name" value="Hemerythrin-like"/>
    <property type="match status" value="1"/>
</dbReference>
<dbReference type="GO" id="GO:0005344">
    <property type="term" value="F:oxygen carrier activity"/>
    <property type="evidence" value="ECO:0007669"/>
    <property type="project" value="UniProtKB-UniRule"/>
</dbReference>
<feature type="binding site" evidence="6">
    <location>
        <position position="63"/>
    </location>
    <ligand>
        <name>Fe cation</name>
        <dbReference type="ChEBI" id="CHEBI:24875"/>
        <label>2</label>
    </ligand>
</feature>
<comment type="similarity">
    <text evidence="1 6">Belongs to the hemerythrin family.</text>
</comment>
<evidence type="ECO:0000256" key="2">
    <source>
        <dbReference type="ARBA" id="ARBA00022448"/>
    </source>
</evidence>
<feature type="binding site" evidence="6">
    <location>
        <position position="78"/>
    </location>
    <ligand>
        <name>Fe cation</name>
        <dbReference type="ChEBI" id="CHEBI:24875"/>
        <label>2</label>
    </ligand>
</feature>
<keyword evidence="9" id="KW-1185">Reference proteome</keyword>
<protein>
    <recommendedName>
        <fullName evidence="6">Bacteriohemerythrin</fullName>
    </recommendedName>
</protein>
<evidence type="ECO:0000259" key="7">
    <source>
        <dbReference type="Pfam" id="PF01814"/>
    </source>
</evidence>
<evidence type="ECO:0000256" key="4">
    <source>
        <dbReference type="ARBA" id="ARBA00022723"/>
    </source>
</evidence>
<comment type="subunit">
    <text evidence="6">Monomer.</text>
</comment>
<dbReference type="NCBIfam" id="NF033749">
    <property type="entry name" value="bact_hemeryth"/>
    <property type="match status" value="1"/>
</dbReference>
<feature type="binding site" evidence="6">
    <location>
        <position position="82"/>
    </location>
    <ligand>
        <name>Fe cation</name>
        <dbReference type="ChEBI" id="CHEBI:24875"/>
        <label>2</label>
    </ligand>
</feature>